<dbReference type="InterPro" id="IPR001789">
    <property type="entry name" value="Sig_transdc_resp-reg_receiver"/>
</dbReference>
<dbReference type="Gene3D" id="6.10.250.690">
    <property type="match status" value="1"/>
</dbReference>
<dbReference type="PROSITE" id="PS50110">
    <property type="entry name" value="RESPONSE_REGULATORY"/>
    <property type="match status" value="1"/>
</dbReference>
<sequence length="151" mass="17496">MSARGQEREKIEALDRGADDYISKPFHMGELLARVRVIKRRLARKPAPGADSVFQHDYLTVDYDKRKVLVDGTEVHLTPIEYRLLLLMLANKGKVLTHHYIVREIWGYDPAGDTQTIRVFMAKLRRKIEKDATKPRFILTEIGVGYRFADE</sequence>
<dbReference type="PROSITE" id="PS51755">
    <property type="entry name" value="OMPR_PHOB"/>
    <property type="match status" value="1"/>
</dbReference>
<dbReference type="InterPro" id="IPR036388">
    <property type="entry name" value="WH-like_DNA-bd_sf"/>
</dbReference>
<dbReference type="CDD" id="cd00383">
    <property type="entry name" value="trans_reg_C"/>
    <property type="match status" value="1"/>
</dbReference>
<dbReference type="InterPro" id="IPR039420">
    <property type="entry name" value="WalR-like"/>
</dbReference>
<proteinExistence type="predicted"/>
<dbReference type="GO" id="GO:0006355">
    <property type="term" value="P:regulation of DNA-templated transcription"/>
    <property type="evidence" value="ECO:0007669"/>
    <property type="project" value="InterPro"/>
</dbReference>
<dbReference type="EMBL" id="VSSQ01076622">
    <property type="protein sequence ID" value="MPN26922.1"/>
    <property type="molecule type" value="Genomic_DNA"/>
</dbReference>
<dbReference type="GO" id="GO:0032993">
    <property type="term" value="C:protein-DNA complex"/>
    <property type="evidence" value="ECO:0007669"/>
    <property type="project" value="TreeGrafter"/>
</dbReference>
<comment type="caution">
    <text evidence="4">The sequence shown here is derived from an EMBL/GenBank/DDBJ whole genome shotgun (WGS) entry which is preliminary data.</text>
</comment>
<dbReference type="GO" id="GO:0000156">
    <property type="term" value="F:phosphorelay response regulator activity"/>
    <property type="evidence" value="ECO:0007669"/>
    <property type="project" value="TreeGrafter"/>
</dbReference>
<feature type="domain" description="OmpR/PhoB-type" evidence="3">
    <location>
        <begin position="51"/>
        <end position="150"/>
    </location>
</feature>
<accession>A0A645GM31</accession>
<evidence type="ECO:0000256" key="1">
    <source>
        <dbReference type="ARBA" id="ARBA00023125"/>
    </source>
</evidence>
<evidence type="ECO:0000259" key="3">
    <source>
        <dbReference type="PROSITE" id="PS51755"/>
    </source>
</evidence>
<dbReference type="AlphaFoldDB" id="A0A645GM31"/>
<dbReference type="PANTHER" id="PTHR48111">
    <property type="entry name" value="REGULATOR OF RPOS"/>
    <property type="match status" value="1"/>
</dbReference>
<dbReference type="InterPro" id="IPR016032">
    <property type="entry name" value="Sig_transdc_resp-reg_C-effctor"/>
</dbReference>
<organism evidence="4">
    <name type="scientific">bioreactor metagenome</name>
    <dbReference type="NCBI Taxonomy" id="1076179"/>
    <lineage>
        <taxon>unclassified sequences</taxon>
        <taxon>metagenomes</taxon>
        <taxon>ecological metagenomes</taxon>
    </lineage>
</organism>
<protein>
    <submittedName>
        <fullName evidence="4">KDP operon transcriptional regulatory protein KdpE</fullName>
    </submittedName>
</protein>
<keyword evidence="1" id="KW-0238">DNA-binding</keyword>
<evidence type="ECO:0000259" key="2">
    <source>
        <dbReference type="PROSITE" id="PS50110"/>
    </source>
</evidence>
<dbReference type="Gene3D" id="1.10.10.10">
    <property type="entry name" value="Winged helix-like DNA-binding domain superfamily/Winged helix DNA-binding domain"/>
    <property type="match status" value="1"/>
</dbReference>
<evidence type="ECO:0000313" key="4">
    <source>
        <dbReference type="EMBL" id="MPN26922.1"/>
    </source>
</evidence>
<name>A0A645GM31_9ZZZZ</name>
<dbReference type="SUPFAM" id="SSF46894">
    <property type="entry name" value="C-terminal effector domain of the bipartite response regulators"/>
    <property type="match status" value="1"/>
</dbReference>
<gene>
    <name evidence="4" type="primary">kdpE_41</name>
    <name evidence="4" type="ORF">SDC9_174348</name>
</gene>
<dbReference type="GO" id="GO:0005829">
    <property type="term" value="C:cytosol"/>
    <property type="evidence" value="ECO:0007669"/>
    <property type="project" value="TreeGrafter"/>
</dbReference>
<feature type="domain" description="Response regulatory" evidence="2">
    <location>
        <begin position="1"/>
        <end position="39"/>
    </location>
</feature>
<dbReference type="Pfam" id="PF00486">
    <property type="entry name" value="Trans_reg_C"/>
    <property type="match status" value="1"/>
</dbReference>
<dbReference type="SMART" id="SM00862">
    <property type="entry name" value="Trans_reg_C"/>
    <property type="match status" value="1"/>
</dbReference>
<reference evidence="4" key="1">
    <citation type="submission" date="2019-08" db="EMBL/GenBank/DDBJ databases">
        <authorList>
            <person name="Kucharzyk K."/>
            <person name="Murdoch R.W."/>
            <person name="Higgins S."/>
            <person name="Loffler F."/>
        </authorList>
    </citation>
    <scope>NUCLEOTIDE SEQUENCE</scope>
</reference>
<dbReference type="GO" id="GO:0000976">
    <property type="term" value="F:transcription cis-regulatory region binding"/>
    <property type="evidence" value="ECO:0007669"/>
    <property type="project" value="TreeGrafter"/>
</dbReference>
<dbReference type="InterPro" id="IPR001867">
    <property type="entry name" value="OmpR/PhoB-type_DNA-bd"/>
</dbReference>
<dbReference type="PANTHER" id="PTHR48111:SF50">
    <property type="entry name" value="KDP OPERON TRANSCRIPTIONAL REGULATORY PROTEIN KDPE"/>
    <property type="match status" value="1"/>
</dbReference>
<dbReference type="InterPro" id="IPR011006">
    <property type="entry name" value="CheY-like_superfamily"/>
</dbReference>
<dbReference type="SUPFAM" id="SSF52172">
    <property type="entry name" value="CheY-like"/>
    <property type="match status" value="1"/>
</dbReference>